<evidence type="ECO:0000256" key="7">
    <source>
        <dbReference type="SAM" id="Phobius"/>
    </source>
</evidence>
<gene>
    <name evidence="8" type="ORF">ONZ51_g12048</name>
</gene>
<dbReference type="InterPro" id="IPR011701">
    <property type="entry name" value="MFS"/>
</dbReference>
<feature type="compositionally biased region" description="Low complexity" evidence="6">
    <location>
        <begin position="1"/>
        <end position="11"/>
    </location>
</feature>
<comment type="caution">
    <text evidence="8">The sequence shown here is derived from an EMBL/GenBank/DDBJ whole genome shotgun (WGS) entry which is preliminary data.</text>
</comment>
<organism evidence="8 9">
    <name type="scientific">Trametes cubensis</name>
    <dbReference type="NCBI Taxonomy" id="1111947"/>
    <lineage>
        <taxon>Eukaryota</taxon>
        <taxon>Fungi</taxon>
        <taxon>Dikarya</taxon>
        <taxon>Basidiomycota</taxon>
        <taxon>Agaricomycotina</taxon>
        <taxon>Agaricomycetes</taxon>
        <taxon>Polyporales</taxon>
        <taxon>Polyporaceae</taxon>
        <taxon>Trametes</taxon>
    </lineage>
</organism>
<dbReference type="Proteomes" id="UP001215151">
    <property type="component" value="Unassembled WGS sequence"/>
</dbReference>
<feature type="transmembrane region" description="Helical" evidence="7">
    <location>
        <begin position="49"/>
        <end position="68"/>
    </location>
</feature>
<feature type="transmembrane region" description="Helical" evidence="7">
    <location>
        <begin position="88"/>
        <end position="105"/>
    </location>
</feature>
<feature type="transmembrane region" description="Helical" evidence="7">
    <location>
        <begin position="456"/>
        <end position="478"/>
    </location>
</feature>
<evidence type="ECO:0008006" key="10">
    <source>
        <dbReference type="Google" id="ProtNLM"/>
    </source>
</evidence>
<evidence type="ECO:0000313" key="9">
    <source>
        <dbReference type="Proteomes" id="UP001215151"/>
    </source>
</evidence>
<feature type="transmembrane region" description="Helical" evidence="7">
    <location>
        <begin position="365"/>
        <end position="382"/>
    </location>
</feature>
<accession>A0AAD7TGH3</accession>
<evidence type="ECO:0000256" key="2">
    <source>
        <dbReference type="ARBA" id="ARBA00022448"/>
    </source>
</evidence>
<feature type="transmembrane region" description="Helical" evidence="7">
    <location>
        <begin position="318"/>
        <end position="338"/>
    </location>
</feature>
<proteinExistence type="predicted"/>
<reference evidence="8" key="1">
    <citation type="submission" date="2022-11" db="EMBL/GenBank/DDBJ databases">
        <title>Genome Sequence of Cubamyces cubensis.</title>
        <authorList>
            <person name="Buettner E."/>
        </authorList>
    </citation>
    <scope>NUCLEOTIDE SEQUENCE</scope>
    <source>
        <strain evidence="8">MPL-01</strain>
    </source>
</reference>
<feature type="transmembrane region" description="Helical" evidence="7">
    <location>
        <begin position="211"/>
        <end position="233"/>
    </location>
</feature>
<feature type="region of interest" description="Disordered" evidence="6">
    <location>
        <begin position="1"/>
        <end position="44"/>
    </location>
</feature>
<dbReference type="EMBL" id="JAPEVG010000662">
    <property type="protein sequence ID" value="KAJ8456563.1"/>
    <property type="molecule type" value="Genomic_DNA"/>
</dbReference>
<dbReference type="InterPro" id="IPR036259">
    <property type="entry name" value="MFS_trans_sf"/>
</dbReference>
<feature type="compositionally biased region" description="Basic and acidic residues" evidence="6">
    <location>
        <begin position="13"/>
        <end position="22"/>
    </location>
</feature>
<dbReference type="Pfam" id="PF07690">
    <property type="entry name" value="MFS_1"/>
    <property type="match status" value="1"/>
</dbReference>
<feature type="transmembrane region" description="Helical" evidence="7">
    <location>
        <begin position="388"/>
        <end position="409"/>
    </location>
</feature>
<dbReference type="AlphaFoldDB" id="A0AAD7TGH3"/>
<dbReference type="SUPFAM" id="SSF103473">
    <property type="entry name" value="MFS general substrate transporter"/>
    <property type="match status" value="1"/>
</dbReference>
<keyword evidence="4 7" id="KW-1133">Transmembrane helix</keyword>
<dbReference type="Gene3D" id="1.20.1250.20">
    <property type="entry name" value="MFS general substrate transporter like domains"/>
    <property type="match status" value="1"/>
</dbReference>
<dbReference type="GO" id="GO:0022857">
    <property type="term" value="F:transmembrane transporter activity"/>
    <property type="evidence" value="ECO:0007669"/>
    <property type="project" value="InterPro"/>
</dbReference>
<comment type="subcellular location">
    <subcellularLocation>
        <location evidence="1">Membrane</location>
        <topology evidence="1">Multi-pass membrane protein</topology>
    </subcellularLocation>
</comment>
<evidence type="ECO:0000256" key="3">
    <source>
        <dbReference type="ARBA" id="ARBA00022692"/>
    </source>
</evidence>
<dbReference type="PANTHER" id="PTHR23502:SF132">
    <property type="entry name" value="POLYAMINE TRANSPORTER 2-RELATED"/>
    <property type="match status" value="1"/>
</dbReference>
<sequence>MSISSPPTVVEEPPEKAQHVADNEPEIVVFQPDDPEDPHQWSPRKKRGTVALTCAYAFCAVFGSAVYAPGEEKIRERFGVNADVSSTGLTMYVLGFGIAPLICPLSELSGRKLPYHLSWIFLVVSSACSAFIENIAVILLFRFFAGCAAACALNTGPGVIADLYAKGLHGMGLATTMFAFCALSGPCFATLVGFFIAAHTANALWVLRVQLFFALAMWPLLFVFPETYGPVILEQRAKRLRKGGRENAWAAHELHHRTVSQLLRGHVVRPFTMIIYEPIIQGAALWVTVTYGILYFFFEVYPIVFIEQHGIPFQLCGLMFLSVSLGMVISVVTFNYLVRMSEKVRIPLIEREGESLPMEETHLKVVIIACLCLPISLFWFAWTSGSETHWIAPALAGIPFGYANTAIFFSFTSYTSRTYSLYASSAAAANTFFRSVVASIFPIVAHSVVDALGTKWGVTVFAFISVAMIPIPFIFVRFGPALRARSRHAKEAREIITRMHRQEPDDRSSLEGKIESVAVVAVDSRDDKGQRAHTV</sequence>
<evidence type="ECO:0000256" key="5">
    <source>
        <dbReference type="ARBA" id="ARBA00023136"/>
    </source>
</evidence>
<evidence type="ECO:0000313" key="8">
    <source>
        <dbReference type="EMBL" id="KAJ8456563.1"/>
    </source>
</evidence>
<keyword evidence="2" id="KW-0813">Transport</keyword>
<dbReference type="GO" id="GO:0005886">
    <property type="term" value="C:plasma membrane"/>
    <property type="evidence" value="ECO:0007669"/>
    <property type="project" value="TreeGrafter"/>
</dbReference>
<keyword evidence="3 7" id="KW-0812">Transmembrane</keyword>
<evidence type="ECO:0000256" key="1">
    <source>
        <dbReference type="ARBA" id="ARBA00004141"/>
    </source>
</evidence>
<feature type="transmembrane region" description="Helical" evidence="7">
    <location>
        <begin position="421"/>
        <end position="444"/>
    </location>
</feature>
<protein>
    <recommendedName>
        <fullName evidence="10">MFS general substrate transporter</fullName>
    </recommendedName>
</protein>
<evidence type="ECO:0000256" key="4">
    <source>
        <dbReference type="ARBA" id="ARBA00022989"/>
    </source>
</evidence>
<feature type="transmembrane region" description="Helical" evidence="7">
    <location>
        <begin position="279"/>
        <end position="298"/>
    </location>
</feature>
<keyword evidence="5 7" id="KW-0472">Membrane</keyword>
<keyword evidence="9" id="KW-1185">Reference proteome</keyword>
<feature type="transmembrane region" description="Helical" evidence="7">
    <location>
        <begin position="177"/>
        <end position="199"/>
    </location>
</feature>
<dbReference type="PANTHER" id="PTHR23502">
    <property type="entry name" value="MAJOR FACILITATOR SUPERFAMILY"/>
    <property type="match status" value="1"/>
</dbReference>
<name>A0AAD7TGH3_9APHY</name>
<feature type="transmembrane region" description="Helical" evidence="7">
    <location>
        <begin position="117"/>
        <end position="137"/>
    </location>
</feature>
<evidence type="ECO:0000256" key="6">
    <source>
        <dbReference type="SAM" id="MobiDB-lite"/>
    </source>
</evidence>